<evidence type="ECO:0000256" key="1">
    <source>
        <dbReference type="SAM" id="Phobius"/>
    </source>
</evidence>
<dbReference type="InterPro" id="IPR025668">
    <property type="entry name" value="Tnp_DDE_dom"/>
</dbReference>
<feature type="domain" description="Transposase DDE" evidence="2">
    <location>
        <begin position="101"/>
        <end position="165"/>
    </location>
</feature>
<keyword evidence="1" id="KW-1133">Transmembrane helix</keyword>
<keyword evidence="1" id="KW-0472">Membrane</keyword>
<comment type="caution">
    <text evidence="3">The sequence shown here is derived from an EMBL/GenBank/DDBJ whole genome shotgun (WGS) entry which is preliminary data.</text>
</comment>
<gene>
    <name evidence="3" type="ORF">CR103_08140</name>
</gene>
<protein>
    <recommendedName>
        <fullName evidence="2">Transposase DDE domain-containing protein</fullName>
    </recommendedName>
</protein>
<evidence type="ECO:0000313" key="3">
    <source>
        <dbReference type="EMBL" id="PIL40375.1"/>
    </source>
</evidence>
<organism evidence="3 4">
    <name type="scientific">Massilia psychrophila</name>
    <dbReference type="NCBI Taxonomy" id="1603353"/>
    <lineage>
        <taxon>Bacteria</taxon>
        <taxon>Pseudomonadati</taxon>
        <taxon>Pseudomonadota</taxon>
        <taxon>Betaproteobacteria</taxon>
        <taxon>Burkholderiales</taxon>
        <taxon>Oxalobacteraceae</taxon>
        <taxon>Telluria group</taxon>
        <taxon>Massilia</taxon>
    </lineage>
</organism>
<keyword evidence="1" id="KW-0812">Transmembrane</keyword>
<dbReference type="OrthoDB" id="9806096at2"/>
<feature type="transmembrane region" description="Helical" evidence="1">
    <location>
        <begin position="168"/>
        <end position="190"/>
    </location>
</feature>
<reference evidence="3 4" key="1">
    <citation type="submission" date="2017-10" db="EMBL/GenBank/DDBJ databases">
        <title>Massilia psychrophilum sp. nov., a novel purple-pigmented bacterium isolated from Tianshan glacier, Xinjiang Municipality, China.</title>
        <authorList>
            <person name="Wang H."/>
        </authorList>
    </citation>
    <scope>NUCLEOTIDE SEQUENCE [LARGE SCALE GENOMIC DNA]</scope>
    <source>
        <strain evidence="3 4">JCM 30813</strain>
    </source>
</reference>
<keyword evidence="4" id="KW-1185">Reference proteome</keyword>
<sequence length="191" mass="21299">MHLARRLHKKGQGCRKRLTEWELSRNLFVQHKHTLPEMNFKPEQLRFASIPGFLARADVEGGALSSAVGPLLLNEQRRHPLPKMKYKVTHWADHDAGLGRCGNLTLWVTEAAIAGWNAAPRLTAGGQPCYSDLAIETALMLRLAFHLPLHQTEGLINSIAGLMKAKRIWWTSIPVGLAGLVCFSDGFLMFV</sequence>
<evidence type="ECO:0000313" key="4">
    <source>
        <dbReference type="Proteomes" id="UP000228593"/>
    </source>
</evidence>
<dbReference type="Proteomes" id="UP000228593">
    <property type="component" value="Unassembled WGS sequence"/>
</dbReference>
<dbReference type="Pfam" id="PF13737">
    <property type="entry name" value="DDE_Tnp_1_5"/>
    <property type="match status" value="1"/>
</dbReference>
<evidence type="ECO:0000259" key="2">
    <source>
        <dbReference type="Pfam" id="PF13737"/>
    </source>
</evidence>
<dbReference type="AlphaFoldDB" id="A0A2G8T2U6"/>
<dbReference type="EMBL" id="PDOB01000009">
    <property type="protein sequence ID" value="PIL40375.1"/>
    <property type="molecule type" value="Genomic_DNA"/>
</dbReference>
<accession>A0A2G8T2U6</accession>
<proteinExistence type="predicted"/>
<name>A0A2G8T2U6_9BURK</name>